<dbReference type="Proteomes" id="UP000759131">
    <property type="component" value="Unassembled WGS sequence"/>
</dbReference>
<protein>
    <submittedName>
        <fullName evidence="2">Uncharacterized protein</fullName>
    </submittedName>
</protein>
<gene>
    <name evidence="2" type="ORF">OSB1V03_LOCUS15158</name>
</gene>
<feature type="non-terminal residue" evidence="2">
    <location>
        <position position="256"/>
    </location>
</feature>
<dbReference type="PANTHER" id="PTHR33964">
    <property type="entry name" value="RE45066P-RELATED"/>
    <property type="match status" value="1"/>
</dbReference>
<name>A0A7R9L428_9ACAR</name>
<reference evidence="2" key="1">
    <citation type="submission" date="2020-11" db="EMBL/GenBank/DDBJ databases">
        <authorList>
            <person name="Tran Van P."/>
        </authorList>
    </citation>
    <scope>NUCLEOTIDE SEQUENCE</scope>
</reference>
<dbReference type="AlphaFoldDB" id="A0A7R9L428"/>
<dbReference type="EMBL" id="CAJPIZ010015283">
    <property type="protein sequence ID" value="CAG2115193.1"/>
    <property type="molecule type" value="Genomic_DNA"/>
</dbReference>
<proteinExistence type="predicted"/>
<feature type="region of interest" description="Disordered" evidence="1">
    <location>
        <begin position="232"/>
        <end position="256"/>
    </location>
</feature>
<evidence type="ECO:0000256" key="1">
    <source>
        <dbReference type="SAM" id="MobiDB-lite"/>
    </source>
</evidence>
<dbReference type="OrthoDB" id="10051804at2759"/>
<keyword evidence="3" id="KW-1185">Reference proteome</keyword>
<accession>A0A7R9L428</accession>
<evidence type="ECO:0000313" key="2">
    <source>
        <dbReference type="EMBL" id="CAD7634763.1"/>
    </source>
</evidence>
<dbReference type="PANTHER" id="PTHR33964:SF1">
    <property type="entry name" value="RE45066P"/>
    <property type="match status" value="1"/>
</dbReference>
<feature type="compositionally biased region" description="Low complexity" evidence="1">
    <location>
        <begin position="238"/>
        <end position="250"/>
    </location>
</feature>
<organism evidence="2">
    <name type="scientific">Medioppia subpectinata</name>
    <dbReference type="NCBI Taxonomy" id="1979941"/>
    <lineage>
        <taxon>Eukaryota</taxon>
        <taxon>Metazoa</taxon>
        <taxon>Ecdysozoa</taxon>
        <taxon>Arthropoda</taxon>
        <taxon>Chelicerata</taxon>
        <taxon>Arachnida</taxon>
        <taxon>Acari</taxon>
        <taxon>Acariformes</taxon>
        <taxon>Sarcoptiformes</taxon>
        <taxon>Oribatida</taxon>
        <taxon>Brachypylina</taxon>
        <taxon>Oppioidea</taxon>
        <taxon>Oppiidae</taxon>
        <taxon>Medioppia</taxon>
    </lineage>
</organism>
<dbReference type="EMBL" id="OC869858">
    <property type="protein sequence ID" value="CAD7634763.1"/>
    <property type="molecule type" value="Genomic_DNA"/>
</dbReference>
<sequence length="256" mass="28885">MMICVVFVLEVRCVEKKVYRIDTKPKEEKNCQLKALDQCLNKAYYFTHSLNASDSSGDHNQFDNMCRAVIKVINCMDKYFNRCSHPTHKQVYQLGKEQFYESWSEMCTDGPVRQNYIKHSKCIQTAVKESNEYKTKAFEKTRNSNSMMDMINIGCCAFNQWQDCIDSLVQEKCGVDGKRAVMGLIEKASGGIDLSIISVQKITFNRDLKCLVIVVVVIVTLITQCIGEEDEERTQNRAGSSAQSSQMAGSTGNGGT</sequence>
<evidence type="ECO:0000313" key="3">
    <source>
        <dbReference type="Proteomes" id="UP000759131"/>
    </source>
</evidence>